<dbReference type="RefSeq" id="WP_222158080.1">
    <property type="nucleotide sequence ID" value="NZ_CP081864.1"/>
</dbReference>
<evidence type="ECO:0000313" key="3">
    <source>
        <dbReference type="EMBL" id="QZN94971.1"/>
    </source>
</evidence>
<dbReference type="PROSITE" id="PS51257">
    <property type="entry name" value="PROKAR_LIPOPROTEIN"/>
    <property type="match status" value="1"/>
</dbReference>
<dbReference type="Gene3D" id="3.30.1660.10">
    <property type="entry name" value="Flavin-binding protein dodecin"/>
    <property type="match status" value="1"/>
</dbReference>
<dbReference type="SUPFAM" id="SSF159871">
    <property type="entry name" value="YdgH-like"/>
    <property type="match status" value="1"/>
</dbReference>
<proteinExistence type="predicted"/>
<gene>
    <name evidence="3" type="primary">bsmA</name>
    <name evidence="3" type="ORF">K6K13_17290</name>
</gene>
<dbReference type="InterPro" id="IPR036275">
    <property type="entry name" value="YdgH-like_sf"/>
</dbReference>
<keyword evidence="1" id="KW-0732">Signal</keyword>
<dbReference type="EMBL" id="CP081864">
    <property type="protein sequence ID" value="QZN94971.1"/>
    <property type="molecule type" value="Genomic_DNA"/>
</dbReference>
<feature type="domain" description="YdgH/BhsA/McbA-like" evidence="2">
    <location>
        <begin position="47"/>
        <end position="102"/>
    </location>
</feature>
<dbReference type="NCBIfam" id="NF011433">
    <property type="entry name" value="PRK14864.1"/>
    <property type="match status" value="1"/>
</dbReference>
<reference evidence="3 4" key="1">
    <citation type="submission" date="2021-08" db="EMBL/GenBank/DDBJ databases">
        <title>Culture and genomic analysis of Symbiopectobacterium purcellii sp. nov. gen. nov., isolated from the leafhopper Empoasca decipiens.</title>
        <authorList>
            <person name="Nadal-Jimenez P."/>
            <person name="Siozios S."/>
            <person name="Halliday N."/>
            <person name="Camara M."/>
            <person name="Hurst G.D.D."/>
        </authorList>
    </citation>
    <scope>NUCLEOTIDE SEQUENCE [LARGE SCALE GENOMIC DNA]</scope>
    <source>
        <strain evidence="3 4">SyEd1</strain>
    </source>
</reference>
<dbReference type="Pfam" id="PF07338">
    <property type="entry name" value="YdgH_BhsA-like"/>
    <property type="match status" value="1"/>
</dbReference>
<keyword evidence="4" id="KW-1185">Reference proteome</keyword>
<name>A0ABX9ALN4_9ENTR</name>
<accession>A0ABX9ALN4</accession>
<evidence type="ECO:0000313" key="4">
    <source>
        <dbReference type="Proteomes" id="UP000825886"/>
    </source>
</evidence>
<dbReference type="InterPro" id="IPR010854">
    <property type="entry name" value="YdgH/BhsA/McbA-like_dom"/>
</dbReference>
<sequence length="102" mass="11377">MTALTRFITFSLTTLLYACSSFQGKPMPLPPPTPQAQLIVYVQTGTLEKMGSISVNVRGSTDDADRAIQQRADAYGARYYTITLKQEHALTNTWTSRAVLYR</sequence>
<protein>
    <submittedName>
        <fullName evidence="3">Biofilm peroxide resistance protein BsmA</fullName>
    </submittedName>
</protein>
<dbReference type="InterPro" id="IPR025543">
    <property type="entry name" value="Dodecin-like"/>
</dbReference>
<evidence type="ECO:0000259" key="2">
    <source>
        <dbReference type="Pfam" id="PF07338"/>
    </source>
</evidence>
<organism evidence="3 4">
    <name type="scientific">Symbiopectobacterium purcellii</name>
    <dbReference type="NCBI Taxonomy" id="2871826"/>
    <lineage>
        <taxon>Bacteria</taxon>
        <taxon>Pseudomonadati</taxon>
        <taxon>Pseudomonadota</taxon>
        <taxon>Gammaproteobacteria</taxon>
        <taxon>Enterobacterales</taxon>
        <taxon>Enterobacteriaceae</taxon>
    </lineage>
</organism>
<dbReference type="Proteomes" id="UP000825886">
    <property type="component" value="Chromosome"/>
</dbReference>
<evidence type="ECO:0000256" key="1">
    <source>
        <dbReference type="ARBA" id="ARBA00022729"/>
    </source>
</evidence>